<feature type="compositionally biased region" description="Basic and acidic residues" evidence="1">
    <location>
        <begin position="59"/>
        <end position="69"/>
    </location>
</feature>
<feature type="compositionally biased region" description="Basic and acidic residues" evidence="1">
    <location>
        <begin position="30"/>
        <end position="41"/>
    </location>
</feature>
<comment type="caution">
    <text evidence="2">The sequence shown here is derived from an EMBL/GenBank/DDBJ whole genome shotgun (WGS) entry which is preliminary data.</text>
</comment>
<protein>
    <submittedName>
        <fullName evidence="2">Uncharacterized protein</fullName>
    </submittedName>
</protein>
<evidence type="ECO:0000313" key="2">
    <source>
        <dbReference type="EMBL" id="KAJ3649965.1"/>
    </source>
</evidence>
<dbReference type="AlphaFoldDB" id="A0AA38I5Y6"/>
<feature type="compositionally biased region" description="Polar residues" evidence="1">
    <location>
        <begin position="9"/>
        <end position="28"/>
    </location>
</feature>
<dbReference type="Proteomes" id="UP001168821">
    <property type="component" value="Unassembled WGS sequence"/>
</dbReference>
<feature type="region of interest" description="Disordered" evidence="1">
    <location>
        <begin position="1"/>
        <end position="69"/>
    </location>
</feature>
<reference evidence="2" key="1">
    <citation type="journal article" date="2023" name="G3 (Bethesda)">
        <title>Whole genome assemblies of Zophobas morio and Tenebrio molitor.</title>
        <authorList>
            <person name="Kaur S."/>
            <person name="Stinson S.A."/>
            <person name="diCenzo G.C."/>
        </authorList>
    </citation>
    <scope>NUCLEOTIDE SEQUENCE</scope>
    <source>
        <strain evidence="2">QUZm001</strain>
    </source>
</reference>
<accession>A0AA38I5Y6</accession>
<evidence type="ECO:0000256" key="1">
    <source>
        <dbReference type="SAM" id="MobiDB-lite"/>
    </source>
</evidence>
<proteinExistence type="predicted"/>
<gene>
    <name evidence="2" type="ORF">Zmor_021678</name>
</gene>
<organism evidence="2 3">
    <name type="scientific">Zophobas morio</name>
    <dbReference type="NCBI Taxonomy" id="2755281"/>
    <lineage>
        <taxon>Eukaryota</taxon>
        <taxon>Metazoa</taxon>
        <taxon>Ecdysozoa</taxon>
        <taxon>Arthropoda</taxon>
        <taxon>Hexapoda</taxon>
        <taxon>Insecta</taxon>
        <taxon>Pterygota</taxon>
        <taxon>Neoptera</taxon>
        <taxon>Endopterygota</taxon>
        <taxon>Coleoptera</taxon>
        <taxon>Polyphaga</taxon>
        <taxon>Cucujiformia</taxon>
        <taxon>Tenebrionidae</taxon>
        <taxon>Zophobas</taxon>
    </lineage>
</organism>
<evidence type="ECO:0000313" key="3">
    <source>
        <dbReference type="Proteomes" id="UP001168821"/>
    </source>
</evidence>
<sequence>MLDEDNVENDTSIQSNDFQNNEDQTLSAKENLENQTKRMEIISDASHPPAEEGMSARIKVPEVDRGRGDSRSIIGCIMKKTDDGVFKRVQEMKF</sequence>
<dbReference type="EMBL" id="JALNTZ010000006">
    <property type="protein sequence ID" value="KAJ3649965.1"/>
    <property type="molecule type" value="Genomic_DNA"/>
</dbReference>
<name>A0AA38I5Y6_9CUCU</name>
<keyword evidence="3" id="KW-1185">Reference proteome</keyword>